<dbReference type="InterPro" id="IPR001294">
    <property type="entry name" value="Phytochrome"/>
</dbReference>
<comment type="similarity">
    <text evidence="1">Belongs to the phytochrome family.</text>
</comment>
<gene>
    <name evidence="4" type="ORF">Sradi_6436200</name>
</gene>
<dbReference type="GO" id="GO:0006355">
    <property type="term" value="P:regulation of DNA-templated transcription"/>
    <property type="evidence" value="ECO:0007669"/>
    <property type="project" value="InterPro"/>
</dbReference>
<evidence type="ECO:0000313" key="4">
    <source>
        <dbReference type="EMBL" id="KAL0301594.1"/>
    </source>
</evidence>
<sequence length="119" mass="13680">MVQKVFELTGYDRVMVYKFHDDDGAEVFGEITKPGLEPYLGMHYPAADLPQATRFLFMKKERRMICDCRANHVKVIQDEKVPFDLTLSGSTLKATHSCHYCTKHEFNCIIGDVGFGEWN</sequence>
<organism evidence="4">
    <name type="scientific">Sesamum radiatum</name>
    <name type="common">Black benniseed</name>
    <dbReference type="NCBI Taxonomy" id="300843"/>
    <lineage>
        <taxon>Eukaryota</taxon>
        <taxon>Viridiplantae</taxon>
        <taxon>Streptophyta</taxon>
        <taxon>Embryophyta</taxon>
        <taxon>Tracheophyta</taxon>
        <taxon>Spermatophyta</taxon>
        <taxon>Magnoliopsida</taxon>
        <taxon>eudicotyledons</taxon>
        <taxon>Gunneridae</taxon>
        <taxon>Pentapetalae</taxon>
        <taxon>asterids</taxon>
        <taxon>lamiids</taxon>
        <taxon>Lamiales</taxon>
        <taxon>Pedaliaceae</taxon>
        <taxon>Sesamum</taxon>
    </lineage>
</organism>
<dbReference type="PRINTS" id="PR01033">
    <property type="entry name" value="PHYTOCHROME"/>
</dbReference>
<accession>A0AAW2K486</accession>
<keyword evidence="2" id="KW-0675">Receptor</keyword>
<reference evidence="4" key="1">
    <citation type="submission" date="2020-06" db="EMBL/GenBank/DDBJ databases">
        <authorList>
            <person name="Li T."/>
            <person name="Hu X."/>
            <person name="Zhang T."/>
            <person name="Song X."/>
            <person name="Zhang H."/>
            <person name="Dai N."/>
            <person name="Sheng W."/>
            <person name="Hou X."/>
            <person name="Wei L."/>
        </authorList>
    </citation>
    <scope>NUCLEOTIDE SEQUENCE</scope>
    <source>
        <strain evidence="4">G02</strain>
        <tissue evidence="4">Leaf</tissue>
    </source>
</reference>
<evidence type="ECO:0000256" key="2">
    <source>
        <dbReference type="ARBA" id="ARBA00023170"/>
    </source>
</evidence>
<dbReference type="Gene3D" id="3.30.450.40">
    <property type="match status" value="1"/>
</dbReference>
<evidence type="ECO:0000256" key="1">
    <source>
        <dbReference type="ARBA" id="ARBA00008235"/>
    </source>
</evidence>
<dbReference type="InterPro" id="IPR029016">
    <property type="entry name" value="GAF-like_dom_sf"/>
</dbReference>
<name>A0AAW2K486_SESRA</name>
<dbReference type="SUPFAM" id="SSF55781">
    <property type="entry name" value="GAF domain-like"/>
    <property type="match status" value="1"/>
</dbReference>
<comment type="caution">
    <text evidence="4">The sequence shown here is derived from an EMBL/GenBank/DDBJ whole genome shotgun (WGS) entry which is preliminary data.</text>
</comment>
<dbReference type="InterPro" id="IPR016132">
    <property type="entry name" value="Phyto_chromo_attachment"/>
</dbReference>
<protein>
    <submittedName>
        <fullName evidence="4">Phytochrome A</fullName>
    </submittedName>
</protein>
<dbReference type="Gene3D" id="3.30.450.20">
    <property type="entry name" value="PAS domain"/>
    <property type="match status" value="1"/>
</dbReference>
<dbReference type="AlphaFoldDB" id="A0AAW2K486"/>
<dbReference type="PROSITE" id="PS50046">
    <property type="entry name" value="PHYTOCHROME_2"/>
    <property type="match status" value="1"/>
</dbReference>
<evidence type="ECO:0000259" key="3">
    <source>
        <dbReference type="PROSITE" id="PS50046"/>
    </source>
</evidence>
<feature type="domain" description="Phytochrome chromophore attachment site" evidence="3">
    <location>
        <begin position="1"/>
        <end position="99"/>
    </location>
</feature>
<dbReference type="EMBL" id="JACGWJ010000030">
    <property type="protein sequence ID" value="KAL0301594.1"/>
    <property type="molecule type" value="Genomic_DNA"/>
</dbReference>
<proteinExistence type="inferred from homology"/>
<dbReference type="GO" id="GO:0009584">
    <property type="term" value="P:detection of visible light"/>
    <property type="evidence" value="ECO:0007669"/>
    <property type="project" value="InterPro"/>
</dbReference>
<reference evidence="4" key="2">
    <citation type="journal article" date="2024" name="Plant">
        <title>Genomic evolution and insights into agronomic trait innovations of Sesamum species.</title>
        <authorList>
            <person name="Miao H."/>
            <person name="Wang L."/>
            <person name="Qu L."/>
            <person name="Liu H."/>
            <person name="Sun Y."/>
            <person name="Le M."/>
            <person name="Wang Q."/>
            <person name="Wei S."/>
            <person name="Zheng Y."/>
            <person name="Lin W."/>
            <person name="Duan Y."/>
            <person name="Cao H."/>
            <person name="Xiong S."/>
            <person name="Wang X."/>
            <person name="Wei L."/>
            <person name="Li C."/>
            <person name="Ma Q."/>
            <person name="Ju M."/>
            <person name="Zhao R."/>
            <person name="Li G."/>
            <person name="Mu C."/>
            <person name="Tian Q."/>
            <person name="Mei H."/>
            <person name="Zhang T."/>
            <person name="Gao T."/>
            <person name="Zhang H."/>
        </authorList>
    </citation>
    <scope>NUCLEOTIDE SEQUENCE</scope>
    <source>
        <strain evidence="4">G02</strain>
    </source>
</reference>